<dbReference type="RefSeq" id="WP_354368147.1">
    <property type="nucleotide sequence ID" value="NZ_JBEPLN010000008.1"/>
</dbReference>
<feature type="transmembrane region" description="Helical" evidence="1">
    <location>
        <begin position="18"/>
        <end position="36"/>
    </location>
</feature>
<dbReference type="PANTHER" id="PTHR36834">
    <property type="entry name" value="MEMBRANE PROTEIN-RELATED"/>
    <property type="match status" value="1"/>
</dbReference>
<feature type="domain" description="VanZ-like" evidence="2">
    <location>
        <begin position="25"/>
        <end position="160"/>
    </location>
</feature>
<keyword evidence="1" id="KW-1133">Transmembrane helix</keyword>
<accession>A0ABV2JE69</accession>
<organism evidence="3 4">
    <name type="scientific">Streptococcus porcorum</name>
    <dbReference type="NCBI Taxonomy" id="701526"/>
    <lineage>
        <taxon>Bacteria</taxon>
        <taxon>Bacillati</taxon>
        <taxon>Bacillota</taxon>
        <taxon>Bacilli</taxon>
        <taxon>Lactobacillales</taxon>
        <taxon>Streptococcaceae</taxon>
        <taxon>Streptococcus</taxon>
    </lineage>
</organism>
<comment type="caution">
    <text evidence="3">The sequence shown here is derived from an EMBL/GenBank/DDBJ whole genome shotgun (WGS) entry which is preliminary data.</text>
</comment>
<dbReference type="Pfam" id="PF04892">
    <property type="entry name" value="VanZ"/>
    <property type="match status" value="1"/>
</dbReference>
<protein>
    <submittedName>
        <fullName evidence="3">Glycopeptide antibiotics resistance protein</fullName>
    </submittedName>
</protein>
<dbReference type="InterPro" id="IPR053150">
    <property type="entry name" value="Teicoplanin_resist-assoc"/>
</dbReference>
<sequence>MLILFKEDGELTTRGRQIVQFVMGIYLLFIVYICFGPQHQIDGFETPGIMHIGRVVVLLTPFNSLVNLGEVENFRQLFWVLAQNIVNMFLLYPLLFGMLCLKTSLRQLKKMIQLAFFMSLSIELTQVLLDLLINANRVFEVDDLWTNTLGGVFAYYSFLALQKQIKRKYYPSDEG</sequence>
<dbReference type="PANTHER" id="PTHR36834:SF2">
    <property type="entry name" value="MEMBRANE PROTEIN"/>
    <property type="match status" value="1"/>
</dbReference>
<keyword evidence="4" id="KW-1185">Reference proteome</keyword>
<name>A0ABV2JE69_9STRE</name>
<feature type="transmembrane region" description="Helical" evidence="1">
    <location>
        <begin position="113"/>
        <end position="132"/>
    </location>
</feature>
<dbReference type="InterPro" id="IPR006976">
    <property type="entry name" value="VanZ-like"/>
</dbReference>
<evidence type="ECO:0000256" key="1">
    <source>
        <dbReference type="SAM" id="Phobius"/>
    </source>
</evidence>
<evidence type="ECO:0000313" key="3">
    <source>
        <dbReference type="EMBL" id="MET3634057.1"/>
    </source>
</evidence>
<proteinExistence type="predicted"/>
<reference evidence="3 4" key="1">
    <citation type="submission" date="2024-06" db="EMBL/GenBank/DDBJ databases">
        <title>Genomic Encyclopedia of Type Strains, Phase IV (KMG-IV): sequencing the most valuable type-strain genomes for metagenomic binning, comparative biology and taxonomic classification.</title>
        <authorList>
            <person name="Goeker M."/>
        </authorList>
    </citation>
    <scope>NUCLEOTIDE SEQUENCE [LARGE SCALE GENOMIC DNA]</scope>
    <source>
        <strain evidence="3 4">DSM 28302</strain>
    </source>
</reference>
<keyword evidence="1" id="KW-0472">Membrane</keyword>
<feature type="transmembrane region" description="Helical" evidence="1">
    <location>
        <begin position="78"/>
        <end position="101"/>
    </location>
</feature>
<dbReference type="Proteomes" id="UP001549037">
    <property type="component" value="Unassembled WGS sequence"/>
</dbReference>
<keyword evidence="1" id="KW-0812">Transmembrane</keyword>
<evidence type="ECO:0000313" key="4">
    <source>
        <dbReference type="Proteomes" id="UP001549037"/>
    </source>
</evidence>
<dbReference type="EMBL" id="JBEPLN010000008">
    <property type="protein sequence ID" value="MET3634057.1"/>
    <property type="molecule type" value="Genomic_DNA"/>
</dbReference>
<gene>
    <name evidence="3" type="ORF">ABID28_000693</name>
</gene>
<evidence type="ECO:0000259" key="2">
    <source>
        <dbReference type="Pfam" id="PF04892"/>
    </source>
</evidence>
<feature type="transmembrane region" description="Helical" evidence="1">
    <location>
        <begin position="144"/>
        <end position="161"/>
    </location>
</feature>